<dbReference type="EMBL" id="CP042997">
    <property type="protein sequence ID" value="QEH38671.1"/>
    <property type="molecule type" value="Genomic_DNA"/>
</dbReference>
<name>A0A5B9WFC8_9BACT</name>
<feature type="compositionally biased region" description="Gly residues" evidence="1">
    <location>
        <begin position="119"/>
        <end position="133"/>
    </location>
</feature>
<dbReference type="InterPro" id="IPR036388">
    <property type="entry name" value="WH-like_DNA-bd_sf"/>
</dbReference>
<keyword evidence="4" id="KW-1185">Reference proteome</keyword>
<reference evidence="3 4" key="1">
    <citation type="submission" date="2019-08" db="EMBL/GenBank/DDBJ databases">
        <title>Deep-cultivation of Planctomycetes and their phenomic and genomic characterization uncovers novel biology.</title>
        <authorList>
            <person name="Wiegand S."/>
            <person name="Jogler M."/>
            <person name="Boedeker C."/>
            <person name="Pinto D."/>
            <person name="Vollmers J."/>
            <person name="Rivas-Marin E."/>
            <person name="Kohn T."/>
            <person name="Peeters S.H."/>
            <person name="Heuer A."/>
            <person name="Rast P."/>
            <person name="Oberbeckmann S."/>
            <person name="Bunk B."/>
            <person name="Jeske O."/>
            <person name="Meyerdierks A."/>
            <person name="Storesund J.E."/>
            <person name="Kallscheuer N."/>
            <person name="Luecker S."/>
            <person name="Lage O.M."/>
            <person name="Pohl T."/>
            <person name="Merkel B.J."/>
            <person name="Hornburger P."/>
            <person name="Mueller R.-W."/>
            <person name="Bruemmer F."/>
            <person name="Labrenz M."/>
            <person name="Spormann A.M."/>
            <person name="Op den Camp H."/>
            <person name="Overmann J."/>
            <person name="Amann R."/>
            <person name="Jetten M.S.M."/>
            <person name="Mascher T."/>
            <person name="Medema M.H."/>
            <person name="Devos D.P."/>
            <person name="Kaster A.-K."/>
            <person name="Ovreas L."/>
            <person name="Rohde M."/>
            <person name="Galperin M.Y."/>
            <person name="Jogler C."/>
        </authorList>
    </citation>
    <scope>NUCLEOTIDE SEQUENCE [LARGE SCALE GENOMIC DNA]</scope>
    <source>
        <strain evidence="3 4">OJF2</strain>
    </source>
</reference>
<organism evidence="3 4">
    <name type="scientific">Aquisphaera giovannonii</name>
    <dbReference type="NCBI Taxonomy" id="406548"/>
    <lineage>
        <taxon>Bacteria</taxon>
        <taxon>Pseudomonadati</taxon>
        <taxon>Planctomycetota</taxon>
        <taxon>Planctomycetia</taxon>
        <taxon>Isosphaerales</taxon>
        <taxon>Isosphaeraceae</taxon>
        <taxon>Aquisphaera</taxon>
    </lineage>
</organism>
<dbReference type="InterPro" id="IPR005149">
    <property type="entry name" value="Tscrpt_reg_PadR_N"/>
</dbReference>
<protein>
    <submittedName>
        <fullName evidence="3">Transcriptional regulator PadR-like family protein</fullName>
    </submittedName>
</protein>
<feature type="compositionally biased region" description="Basic and acidic residues" evidence="1">
    <location>
        <begin position="106"/>
        <end position="117"/>
    </location>
</feature>
<evidence type="ECO:0000259" key="2">
    <source>
        <dbReference type="Pfam" id="PF03551"/>
    </source>
</evidence>
<dbReference type="Gene3D" id="1.10.10.10">
    <property type="entry name" value="Winged helix-like DNA-binding domain superfamily/Winged helix DNA-binding domain"/>
    <property type="match status" value="1"/>
</dbReference>
<dbReference type="InterPro" id="IPR052509">
    <property type="entry name" value="Metal_resp_DNA-bind_regulator"/>
</dbReference>
<dbReference type="Pfam" id="PF03551">
    <property type="entry name" value="PadR"/>
    <property type="match status" value="1"/>
</dbReference>
<gene>
    <name evidence="3" type="ORF">OJF2_72770</name>
</gene>
<feature type="region of interest" description="Disordered" evidence="1">
    <location>
        <begin position="106"/>
        <end position="133"/>
    </location>
</feature>
<dbReference type="InterPro" id="IPR036390">
    <property type="entry name" value="WH_DNA-bd_sf"/>
</dbReference>
<evidence type="ECO:0000313" key="4">
    <source>
        <dbReference type="Proteomes" id="UP000324233"/>
    </source>
</evidence>
<sequence length="133" mass="14831">MEWETQLRKGLVELAVLATISREETYGYRIVEHLRGREGLAFTESTIYPVLARLAREGALAVRVEPSRMGPPRRHYRLTSAGSRRLMAMEERWRVVSASISRLLGHDEHMKEKRDDDSGAGGGAGLGRPSGAD</sequence>
<dbReference type="KEGG" id="agv:OJF2_72770"/>
<proteinExistence type="predicted"/>
<evidence type="ECO:0000313" key="3">
    <source>
        <dbReference type="EMBL" id="QEH38671.1"/>
    </source>
</evidence>
<dbReference type="SUPFAM" id="SSF46785">
    <property type="entry name" value="Winged helix' DNA-binding domain"/>
    <property type="match status" value="1"/>
</dbReference>
<dbReference type="AlphaFoldDB" id="A0A5B9WFC8"/>
<dbReference type="Proteomes" id="UP000324233">
    <property type="component" value="Chromosome"/>
</dbReference>
<dbReference type="PANTHER" id="PTHR33169">
    <property type="entry name" value="PADR-FAMILY TRANSCRIPTIONAL REGULATOR"/>
    <property type="match status" value="1"/>
</dbReference>
<dbReference type="PANTHER" id="PTHR33169:SF14">
    <property type="entry name" value="TRANSCRIPTIONAL REGULATOR RV3488"/>
    <property type="match status" value="1"/>
</dbReference>
<evidence type="ECO:0000256" key="1">
    <source>
        <dbReference type="SAM" id="MobiDB-lite"/>
    </source>
</evidence>
<accession>A0A5B9WFC8</accession>
<feature type="domain" description="Transcription regulator PadR N-terminal" evidence="2">
    <location>
        <begin position="16"/>
        <end position="86"/>
    </location>
</feature>